<evidence type="ECO:0000313" key="1">
    <source>
        <dbReference type="EMBL" id="KAH7903143.1"/>
    </source>
</evidence>
<comment type="caution">
    <text evidence="1">The sequence shown here is derived from an EMBL/GenBank/DDBJ whole genome shotgun (WGS) entry which is preliminary data.</text>
</comment>
<organism evidence="1 2">
    <name type="scientific">Hygrophoropsis aurantiaca</name>
    <dbReference type="NCBI Taxonomy" id="72124"/>
    <lineage>
        <taxon>Eukaryota</taxon>
        <taxon>Fungi</taxon>
        <taxon>Dikarya</taxon>
        <taxon>Basidiomycota</taxon>
        <taxon>Agaricomycotina</taxon>
        <taxon>Agaricomycetes</taxon>
        <taxon>Agaricomycetidae</taxon>
        <taxon>Boletales</taxon>
        <taxon>Coniophorineae</taxon>
        <taxon>Hygrophoropsidaceae</taxon>
        <taxon>Hygrophoropsis</taxon>
    </lineage>
</organism>
<accession>A0ACB7ZQQ8</accession>
<gene>
    <name evidence="1" type="ORF">BJ138DRAFT_199824</name>
</gene>
<dbReference type="Proteomes" id="UP000790377">
    <property type="component" value="Unassembled WGS sequence"/>
</dbReference>
<name>A0ACB7ZQQ8_9AGAM</name>
<protein>
    <submittedName>
        <fullName evidence="1">Uncharacterized protein</fullName>
    </submittedName>
</protein>
<dbReference type="EMBL" id="MU269182">
    <property type="protein sequence ID" value="KAH7903143.1"/>
    <property type="molecule type" value="Genomic_DNA"/>
</dbReference>
<proteinExistence type="predicted"/>
<sequence length="277" mass="30932">MSDERRYCRGIPGEKQCYCEAFSSPDDSTPPLLCQECLHGPSKHDGLPGLPKKKAEAPQLMPATQSVPSKQKSDVTDLFKQMTSKTRAPSRTDISNISLTQSYKQAKDEVIEGYRPSGSKSRTVSGKTKKANSVKGIKVDCWLAMINELDENGELISDSLTMPLKTELAIMEKHGCAHLDAEESEHVFEATWTHDEVDACVRKLFPKPFEWIESCNKKGKEKGPIWVLLCKEKRKITKVPKDLPEGKDLLKYKGRKKGPVSESCVIIGSLVFCCDRL</sequence>
<evidence type="ECO:0000313" key="2">
    <source>
        <dbReference type="Proteomes" id="UP000790377"/>
    </source>
</evidence>
<keyword evidence="2" id="KW-1185">Reference proteome</keyword>
<reference evidence="1" key="1">
    <citation type="journal article" date="2021" name="New Phytol.">
        <title>Evolutionary innovations through gain and loss of genes in the ectomycorrhizal Boletales.</title>
        <authorList>
            <person name="Wu G."/>
            <person name="Miyauchi S."/>
            <person name="Morin E."/>
            <person name="Kuo A."/>
            <person name="Drula E."/>
            <person name="Varga T."/>
            <person name="Kohler A."/>
            <person name="Feng B."/>
            <person name="Cao Y."/>
            <person name="Lipzen A."/>
            <person name="Daum C."/>
            <person name="Hundley H."/>
            <person name="Pangilinan J."/>
            <person name="Johnson J."/>
            <person name="Barry K."/>
            <person name="LaButti K."/>
            <person name="Ng V."/>
            <person name="Ahrendt S."/>
            <person name="Min B."/>
            <person name="Choi I.G."/>
            <person name="Park H."/>
            <person name="Plett J.M."/>
            <person name="Magnuson J."/>
            <person name="Spatafora J.W."/>
            <person name="Nagy L.G."/>
            <person name="Henrissat B."/>
            <person name="Grigoriev I.V."/>
            <person name="Yang Z.L."/>
            <person name="Xu J."/>
            <person name="Martin F.M."/>
        </authorList>
    </citation>
    <scope>NUCLEOTIDE SEQUENCE</scope>
    <source>
        <strain evidence="1">ATCC 28755</strain>
    </source>
</reference>